<name>A0A9X1QNI2_9SPHN</name>
<dbReference type="InterPro" id="IPR003661">
    <property type="entry name" value="HisK_dim/P_dom"/>
</dbReference>
<dbReference type="Proteomes" id="UP001139410">
    <property type="component" value="Unassembled WGS sequence"/>
</dbReference>
<dbReference type="SUPFAM" id="SSF55874">
    <property type="entry name" value="ATPase domain of HSP90 chaperone/DNA topoisomerase II/histidine kinase"/>
    <property type="match status" value="1"/>
</dbReference>
<dbReference type="InterPro" id="IPR003594">
    <property type="entry name" value="HATPase_dom"/>
</dbReference>
<sequence length="673" mass="74628">MGVDSILLQPDRPARRRLPKARILLVDDDERNLMALTEVLKDLAQVVTATSGREALRHLLKGDFAVILLDVFMPELDGYETASLIREREQTARIPIIFLSAVNKETEHLMRGYAMGAVDYVFKPVDPMILKSKVGVFVDLYNMRLQVEETSRAEQKLRDANYQAQLDRLQIARELQATREREAAIIQSLPMLLYMEPQSAHPRRPDFISGDMAAMTGFTLDDVRTDPYVWERRLHPDDRERVLAALRERQSTGRFSIEYRWQCADGSYKHFLDQSVLVKDGDDGNTEFAGTLTDVTEQRLLESQLVQAQKMDAIGQLTGGIAHDFNNLLSAVLGGLHFLERRLSLEEREQLVVKQMRHAAEQGAELVRRMMAFARKQDLAPASIDASSLCKSVAGLVEHTLGGTVAIDWHCSGNVQNLFVDRSQLELALVNLILNARDAMPRGGRVEVAIEGVDPNDDTIPPDLPSGDYVRISVRDQGEGIPSDIVNRITEPFFTTKEAGKGTGLGLSMVTGFVQQSGGRLRIGSKPGEGATIELFLPSTPLPAPAAEEPRTAEPRLDSTLRTVLLVDDDDAVRTVLGEQLREMGFRVDEVCDGSSAIERLKANGGYDVLLTDFAMPGMNGLDTIRSAVLQRPSIHALLMTGYADEGAVADARESVPVIRKPINLDELMRRIA</sequence>
<dbReference type="Gene3D" id="3.30.565.10">
    <property type="entry name" value="Histidine kinase-like ATPase, C-terminal domain"/>
    <property type="match status" value="1"/>
</dbReference>
<dbReference type="InterPro" id="IPR036097">
    <property type="entry name" value="HisK_dim/P_sf"/>
</dbReference>
<dbReference type="SUPFAM" id="SSF52172">
    <property type="entry name" value="CheY-like"/>
    <property type="match status" value="2"/>
</dbReference>
<evidence type="ECO:0000256" key="1">
    <source>
        <dbReference type="ARBA" id="ARBA00000085"/>
    </source>
</evidence>
<dbReference type="Gene3D" id="3.40.50.2300">
    <property type="match status" value="2"/>
</dbReference>
<evidence type="ECO:0000259" key="7">
    <source>
        <dbReference type="PROSITE" id="PS50113"/>
    </source>
</evidence>
<feature type="domain" description="Response regulatory" evidence="6">
    <location>
        <begin position="22"/>
        <end position="138"/>
    </location>
</feature>
<protein>
    <recommendedName>
        <fullName evidence="2">histidine kinase</fullName>
        <ecNumber evidence="2">2.7.13.3</ecNumber>
    </recommendedName>
</protein>
<dbReference type="SMART" id="SM00448">
    <property type="entry name" value="REC"/>
    <property type="match status" value="2"/>
</dbReference>
<accession>A0A9X1QNI2</accession>
<dbReference type="InterPro" id="IPR001610">
    <property type="entry name" value="PAC"/>
</dbReference>
<dbReference type="Gene3D" id="1.10.287.130">
    <property type="match status" value="1"/>
</dbReference>
<dbReference type="PANTHER" id="PTHR43547:SF2">
    <property type="entry name" value="HYBRID SIGNAL TRANSDUCTION HISTIDINE KINASE C"/>
    <property type="match status" value="1"/>
</dbReference>
<feature type="domain" description="PAC" evidence="7">
    <location>
        <begin position="255"/>
        <end position="307"/>
    </location>
</feature>
<dbReference type="PANTHER" id="PTHR43547">
    <property type="entry name" value="TWO-COMPONENT HISTIDINE KINASE"/>
    <property type="match status" value="1"/>
</dbReference>
<dbReference type="SMART" id="SM00086">
    <property type="entry name" value="PAC"/>
    <property type="match status" value="1"/>
</dbReference>
<comment type="caution">
    <text evidence="8">The sequence shown here is derived from an EMBL/GenBank/DDBJ whole genome shotgun (WGS) entry which is preliminary data.</text>
</comment>
<dbReference type="PROSITE" id="PS50113">
    <property type="entry name" value="PAC"/>
    <property type="match status" value="1"/>
</dbReference>
<feature type="modified residue" description="4-aspartylphosphate" evidence="4">
    <location>
        <position position="70"/>
    </location>
</feature>
<dbReference type="Pfam" id="PF02518">
    <property type="entry name" value="HATPase_c"/>
    <property type="match status" value="1"/>
</dbReference>
<dbReference type="CDD" id="cd00130">
    <property type="entry name" value="PAS"/>
    <property type="match status" value="1"/>
</dbReference>
<dbReference type="InterPro" id="IPR000700">
    <property type="entry name" value="PAS-assoc_C"/>
</dbReference>
<dbReference type="SUPFAM" id="SSF55785">
    <property type="entry name" value="PYP-like sensor domain (PAS domain)"/>
    <property type="match status" value="1"/>
</dbReference>
<feature type="modified residue" description="4-aspartylphosphate" evidence="4">
    <location>
        <position position="613"/>
    </location>
</feature>
<dbReference type="InterPro" id="IPR011006">
    <property type="entry name" value="CheY-like_superfamily"/>
</dbReference>
<dbReference type="EMBL" id="JAKFGM010000002">
    <property type="protein sequence ID" value="MCF2515148.1"/>
    <property type="molecule type" value="Genomic_DNA"/>
</dbReference>
<gene>
    <name evidence="8" type="ORF">LVY65_08750</name>
</gene>
<evidence type="ECO:0000256" key="3">
    <source>
        <dbReference type="ARBA" id="ARBA00022553"/>
    </source>
</evidence>
<organism evidence="8 9">
    <name type="scientific">Sphingomonas cremea</name>
    <dbReference type="NCBI Taxonomy" id="2904799"/>
    <lineage>
        <taxon>Bacteria</taxon>
        <taxon>Pseudomonadati</taxon>
        <taxon>Pseudomonadota</taxon>
        <taxon>Alphaproteobacteria</taxon>
        <taxon>Sphingomonadales</taxon>
        <taxon>Sphingomonadaceae</taxon>
        <taxon>Sphingomonas</taxon>
    </lineage>
</organism>
<dbReference type="InterPro" id="IPR013655">
    <property type="entry name" value="PAS_fold_3"/>
</dbReference>
<dbReference type="InterPro" id="IPR035965">
    <property type="entry name" value="PAS-like_dom_sf"/>
</dbReference>
<dbReference type="Gene3D" id="3.30.450.20">
    <property type="entry name" value="PAS domain"/>
    <property type="match status" value="1"/>
</dbReference>
<feature type="domain" description="Histidine kinase" evidence="5">
    <location>
        <begin position="320"/>
        <end position="541"/>
    </location>
</feature>
<dbReference type="AlphaFoldDB" id="A0A9X1QNI2"/>
<evidence type="ECO:0000259" key="6">
    <source>
        <dbReference type="PROSITE" id="PS50110"/>
    </source>
</evidence>
<evidence type="ECO:0000256" key="2">
    <source>
        <dbReference type="ARBA" id="ARBA00012438"/>
    </source>
</evidence>
<dbReference type="InterPro" id="IPR005467">
    <property type="entry name" value="His_kinase_dom"/>
</dbReference>
<dbReference type="Pfam" id="PF00072">
    <property type="entry name" value="Response_reg"/>
    <property type="match status" value="2"/>
</dbReference>
<dbReference type="SUPFAM" id="SSF47384">
    <property type="entry name" value="Homodimeric domain of signal transducing histidine kinase"/>
    <property type="match status" value="1"/>
</dbReference>
<dbReference type="PRINTS" id="PR00344">
    <property type="entry name" value="BCTRLSENSOR"/>
</dbReference>
<dbReference type="CDD" id="cd00082">
    <property type="entry name" value="HisKA"/>
    <property type="match status" value="1"/>
</dbReference>
<dbReference type="InterPro" id="IPR001789">
    <property type="entry name" value="Sig_transdc_resp-reg_receiver"/>
</dbReference>
<keyword evidence="9" id="KW-1185">Reference proteome</keyword>
<comment type="catalytic activity">
    <reaction evidence="1">
        <text>ATP + protein L-histidine = ADP + protein N-phospho-L-histidine.</text>
        <dbReference type="EC" id="2.7.13.3"/>
    </reaction>
</comment>
<proteinExistence type="predicted"/>
<dbReference type="SMART" id="SM00387">
    <property type="entry name" value="HATPase_c"/>
    <property type="match status" value="1"/>
</dbReference>
<dbReference type="InterPro" id="IPR004358">
    <property type="entry name" value="Sig_transdc_His_kin-like_C"/>
</dbReference>
<dbReference type="RefSeq" id="WP_235067661.1">
    <property type="nucleotide sequence ID" value="NZ_JAKFGM010000002.1"/>
</dbReference>
<evidence type="ECO:0000313" key="8">
    <source>
        <dbReference type="EMBL" id="MCF2515148.1"/>
    </source>
</evidence>
<dbReference type="GO" id="GO:0000155">
    <property type="term" value="F:phosphorelay sensor kinase activity"/>
    <property type="evidence" value="ECO:0007669"/>
    <property type="project" value="InterPro"/>
</dbReference>
<dbReference type="PROSITE" id="PS50109">
    <property type="entry name" value="HIS_KIN"/>
    <property type="match status" value="1"/>
</dbReference>
<evidence type="ECO:0000256" key="4">
    <source>
        <dbReference type="PROSITE-ProRule" id="PRU00169"/>
    </source>
</evidence>
<dbReference type="SMART" id="SM00388">
    <property type="entry name" value="HisKA"/>
    <property type="match status" value="1"/>
</dbReference>
<feature type="domain" description="Response regulatory" evidence="6">
    <location>
        <begin position="563"/>
        <end position="673"/>
    </location>
</feature>
<evidence type="ECO:0000259" key="5">
    <source>
        <dbReference type="PROSITE" id="PS50109"/>
    </source>
</evidence>
<evidence type="ECO:0000313" key="9">
    <source>
        <dbReference type="Proteomes" id="UP001139410"/>
    </source>
</evidence>
<dbReference type="InterPro" id="IPR000014">
    <property type="entry name" value="PAS"/>
</dbReference>
<dbReference type="Pfam" id="PF00512">
    <property type="entry name" value="HisKA"/>
    <property type="match status" value="1"/>
</dbReference>
<dbReference type="PROSITE" id="PS50110">
    <property type="entry name" value="RESPONSE_REGULATORY"/>
    <property type="match status" value="2"/>
</dbReference>
<dbReference type="Pfam" id="PF08447">
    <property type="entry name" value="PAS_3"/>
    <property type="match status" value="1"/>
</dbReference>
<dbReference type="InterPro" id="IPR036890">
    <property type="entry name" value="HATPase_C_sf"/>
</dbReference>
<keyword evidence="3 4" id="KW-0597">Phosphoprotein</keyword>
<dbReference type="EC" id="2.7.13.3" evidence="2"/>
<reference evidence="8" key="1">
    <citation type="submission" date="2022-01" db="EMBL/GenBank/DDBJ databases">
        <authorList>
            <person name="Jo J.-H."/>
            <person name="Im W.-T."/>
        </authorList>
    </citation>
    <scope>NUCLEOTIDE SEQUENCE</scope>
    <source>
        <strain evidence="8">G124</strain>
    </source>
</reference>